<evidence type="ECO:0000256" key="4">
    <source>
        <dbReference type="ARBA" id="ARBA00022989"/>
    </source>
</evidence>
<keyword evidence="4" id="KW-1133">Transmembrane helix</keyword>
<evidence type="ECO:0000313" key="8">
    <source>
        <dbReference type="Proteomes" id="UP000002051"/>
    </source>
</evidence>
<dbReference type="InterPro" id="IPR007248">
    <property type="entry name" value="Mpv17_PMP22"/>
</dbReference>
<dbReference type="HOGENOM" id="CLU_2375970_0_0_1"/>
<reference evidence="6 8" key="1">
    <citation type="journal article" date="2011" name="Nature">
        <title>The Medicago genome provides insight into the evolution of rhizobial symbioses.</title>
        <authorList>
            <person name="Young N.D."/>
            <person name="Debelle F."/>
            <person name="Oldroyd G.E."/>
            <person name="Geurts R."/>
            <person name="Cannon S.B."/>
            <person name="Udvardi M.K."/>
            <person name="Benedito V.A."/>
            <person name="Mayer K.F."/>
            <person name="Gouzy J."/>
            <person name="Schoof H."/>
            <person name="Van de Peer Y."/>
            <person name="Proost S."/>
            <person name="Cook D.R."/>
            <person name="Meyers B.C."/>
            <person name="Spannagl M."/>
            <person name="Cheung F."/>
            <person name="De Mita S."/>
            <person name="Krishnakumar V."/>
            <person name="Gundlach H."/>
            <person name="Zhou S."/>
            <person name="Mudge J."/>
            <person name="Bharti A.K."/>
            <person name="Murray J.D."/>
            <person name="Naoumkina M.A."/>
            <person name="Rosen B."/>
            <person name="Silverstein K.A."/>
            <person name="Tang H."/>
            <person name="Rombauts S."/>
            <person name="Zhao P.X."/>
            <person name="Zhou P."/>
            <person name="Barbe V."/>
            <person name="Bardou P."/>
            <person name="Bechner M."/>
            <person name="Bellec A."/>
            <person name="Berger A."/>
            <person name="Berges H."/>
            <person name="Bidwell S."/>
            <person name="Bisseling T."/>
            <person name="Choisne N."/>
            <person name="Couloux A."/>
            <person name="Denny R."/>
            <person name="Deshpande S."/>
            <person name="Dai X."/>
            <person name="Doyle J.J."/>
            <person name="Dudez A.M."/>
            <person name="Farmer A.D."/>
            <person name="Fouteau S."/>
            <person name="Franken C."/>
            <person name="Gibelin C."/>
            <person name="Gish J."/>
            <person name="Goldstein S."/>
            <person name="Gonzalez A.J."/>
            <person name="Green P.J."/>
            <person name="Hallab A."/>
            <person name="Hartog M."/>
            <person name="Hua A."/>
            <person name="Humphray S.J."/>
            <person name="Jeong D.H."/>
            <person name="Jing Y."/>
            <person name="Jocker A."/>
            <person name="Kenton S.M."/>
            <person name="Kim D.J."/>
            <person name="Klee K."/>
            <person name="Lai H."/>
            <person name="Lang C."/>
            <person name="Lin S."/>
            <person name="Macmil S.L."/>
            <person name="Magdelenat G."/>
            <person name="Matthews L."/>
            <person name="McCorrison J."/>
            <person name="Monaghan E.L."/>
            <person name="Mun J.H."/>
            <person name="Najar F.Z."/>
            <person name="Nicholson C."/>
            <person name="Noirot C."/>
            <person name="O'Bleness M."/>
            <person name="Paule C.R."/>
            <person name="Poulain J."/>
            <person name="Prion F."/>
            <person name="Qin B."/>
            <person name="Qu C."/>
            <person name="Retzel E.F."/>
            <person name="Riddle C."/>
            <person name="Sallet E."/>
            <person name="Samain S."/>
            <person name="Samson N."/>
            <person name="Sanders I."/>
            <person name="Saurat O."/>
            <person name="Scarpelli C."/>
            <person name="Schiex T."/>
            <person name="Segurens B."/>
            <person name="Severin A.J."/>
            <person name="Sherrier D.J."/>
            <person name="Shi R."/>
            <person name="Sims S."/>
            <person name="Singer S.R."/>
            <person name="Sinharoy S."/>
            <person name="Sterck L."/>
            <person name="Viollet A."/>
            <person name="Wang B.B."/>
            <person name="Wang K."/>
            <person name="Wang M."/>
            <person name="Wang X."/>
            <person name="Warfsmann J."/>
            <person name="Weissenbach J."/>
            <person name="White D.D."/>
            <person name="White J.D."/>
            <person name="Wiley G.B."/>
            <person name="Wincker P."/>
            <person name="Xing Y."/>
            <person name="Yang L."/>
            <person name="Yao Z."/>
            <person name="Ying F."/>
            <person name="Zhai J."/>
            <person name="Zhou L."/>
            <person name="Zuber A."/>
            <person name="Denarie J."/>
            <person name="Dixon R.A."/>
            <person name="May G.D."/>
            <person name="Schwartz D.C."/>
            <person name="Rogers J."/>
            <person name="Quetier F."/>
            <person name="Town C.D."/>
            <person name="Roe B.A."/>
        </authorList>
    </citation>
    <scope>NUCLEOTIDE SEQUENCE [LARGE SCALE GENOMIC DNA]</scope>
    <source>
        <strain evidence="6">A17</strain>
        <strain evidence="7 8">cv. Jemalong A17</strain>
    </source>
</reference>
<accession>G7IPJ3</accession>
<keyword evidence="8" id="KW-1185">Reference proteome</keyword>
<comment type="similarity">
    <text evidence="2">Belongs to the peroxisomal membrane protein PXMP2/4 family.</text>
</comment>
<evidence type="ECO:0000256" key="5">
    <source>
        <dbReference type="ARBA" id="ARBA00023136"/>
    </source>
</evidence>
<evidence type="ECO:0000256" key="1">
    <source>
        <dbReference type="ARBA" id="ARBA00004141"/>
    </source>
</evidence>
<reference evidence="6 8" key="2">
    <citation type="journal article" date="2014" name="BMC Genomics">
        <title>An improved genome release (version Mt4.0) for the model legume Medicago truncatula.</title>
        <authorList>
            <person name="Tang H."/>
            <person name="Krishnakumar V."/>
            <person name="Bidwell S."/>
            <person name="Rosen B."/>
            <person name="Chan A."/>
            <person name="Zhou S."/>
            <person name="Gentzbittel L."/>
            <person name="Childs K.L."/>
            <person name="Yandell M."/>
            <person name="Gundlach H."/>
            <person name="Mayer K.F."/>
            <person name="Schwartz D.C."/>
            <person name="Town C.D."/>
        </authorList>
    </citation>
    <scope>GENOME REANNOTATION</scope>
    <source>
        <strain evidence="7 8">cv. Jemalong A17</strain>
    </source>
</reference>
<dbReference type="EMBL" id="CM001218">
    <property type="protein sequence ID" value="AES63466.1"/>
    <property type="molecule type" value="Genomic_DNA"/>
</dbReference>
<comment type="subcellular location">
    <subcellularLocation>
        <location evidence="1">Membrane</location>
        <topology evidence="1">Multi-pass membrane protein</topology>
    </subcellularLocation>
</comment>
<evidence type="ECO:0000313" key="6">
    <source>
        <dbReference type="EMBL" id="AES63466.1"/>
    </source>
</evidence>
<keyword evidence="3" id="KW-0812">Transmembrane</keyword>
<name>G7IPJ3_MEDTR</name>
<proteinExistence type="inferred from homology"/>
<dbReference type="STRING" id="3880.G7IPJ3"/>
<evidence type="ECO:0000313" key="7">
    <source>
        <dbReference type="EnsemblPlants" id="AES63466"/>
    </source>
</evidence>
<organism evidence="6 8">
    <name type="scientific">Medicago truncatula</name>
    <name type="common">Barrel medic</name>
    <name type="synonym">Medicago tribuloides</name>
    <dbReference type="NCBI Taxonomy" id="3880"/>
    <lineage>
        <taxon>Eukaryota</taxon>
        <taxon>Viridiplantae</taxon>
        <taxon>Streptophyta</taxon>
        <taxon>Embryophyta</taxon>
        <taxon>Tracheophyta</taxon>
        <taxon>Spermatophyta</taxon>
        <taxon>Magnoliopsida</taxon>
        <taxon>eudicotyledons</taxon>
        <taxon>Gunneridae</taxon>
        <taxon>Pentapetalae</taxon>
        <taxon>rosids</taxon>
        <taxon>fabids</taxon>
        <taxon>Fabales</taxon>
        <taxon>Fabaceae</taxon>
        <taxon>Papilionoideae</taxon>
        <taxon>50 kb inversion clade</taxon>
        <taxon>NPAAA clade</taxon>
        <taxon>Hologalegina</taxon>
        <taxon>IRL clade</taxon>
        <taxon>Trifolieae</taxon>
        <taxon>Medicago</taxon>
    </lineage>
</organism>
<keyword evidence="5" id="KW-0472">Membrane</keyword>
<evidence type="ECO:0000256" key="3">
    <source>
        <dbReference type="ARBA" id="ARBA00022692"/>
    </source>
</evidence>
<dbReference type="AlphaFoldDB" id="G7IPJ3"/>
<dbReference type="EnsemblPlants" id="AES63466">
    <property type="protein sequence ID" value="AES63466"/>
    <property type="gene ID" value="MTR_2g009000"/>
</dbReference>
<gene>
    <name evidence="6" type="ordered locus">MTR_2g009000</name>
</gene>
<protein>
    <submittedName>
        <fullName evidence="6">Peroxisomal membrane 22 kDa (Mpv17/PMP22) family protein</fullName>
    </submittedName>
</protein>
<dbReference type="eggNOG" id="KOG1944">
    <property type="taxonomic scope" value="Eukaryota"/>
</dbReference>
<evidence type="ECO:0000256" key="2">
    <source>
        <dbReference type="ARBA" id="ARBA00006824"/>
    </source>
</evidence>
<dbReference type="GO" id="GO:0016020">
    <property type="term" value="C:membrane"/>
    <property type="evidence" value="ECO:0007669"/>
    <property type="project" value="UniProtKB-SubCell"/>
</dbReference>
<reference evidence="7" key="3">
    <citation type="submission" date="2015-04" db="UniProtKB">
        <authorList>
            <consortium name="EnsemblPlants"/>
        </authorList>
    </citation>
    <scope>IDENTIFICATION</scope>
    <source>
        <strain evidence="7">cv. Jemalong A17</strain>
    </source>
</reference>
<dbReference type="PaxDb" id="3880-AES63466"/>
<dbReference type="Proteomes" id="UP000002051">
    <property type="component" value="Chromosome 2"/>
</dbReference>
<dbReference type="Pfam" id="PF04117">
    <property type="entry name" value="Mpv17_PMP22"/>
    <property type="match status" value="1"/>
</dbReference>
<sequence length="95" mass="11024">MQKSGENRPEVIARLKQDLRLFWPVCDIVTFGFIPVHLQPLMNSCCAYLWIVYCSRIAKRTNLTEVKILSFVWEFEGEGRGGEGFGKKGRSKWKK</sequence>